<comment type="similarity">
    <text evidence="1">Belongs to the bacterial solute-binding protein 5 family.</text>
</comment>
<dbReference type="EMBL" id="RJVA01000011">
    <property type="protein sequence ID" value="ROQ93450.1"/>
    <property type="molecule type" value="Genomic_DNA"/>
</dbReference>
<dbReference type="AlphaFoldDB" id="A0A3N1UXQ6"/>
<evidence type="ECO:0000256" key="1">
    <source>
        <dbReference type="ARBA" id="ARBA00005695"/>
    </source>
</evidence>
<dbReference type="GO" id="GO:1904680">
    <property type="term" value="F:peptide transmembrane transporter activity"/>
    <property type="evidence" value="ECO:0007669"/>
    <property type="project" value="TreeGrafter"/>
</dbReference>
<dbReference type="CDD" id="cd08493">
    <property type="entry name" value="PBP2_DppA_like"/>
    <property type="match status" value="1"/>
</dbReference>
<evidence type="ECO:0000313" key="6">
    <source>
        <dbReference type="EMBL" id="ROQ93450.1"/>
    </source>
</evidence>
<gene>
    <name evidence="6" type="ORF">EDC27_1469</name>
</gene>
<feature type="domain" description="Solute-binding protein family 5" evidence="5">
    <location>
        <begin position="73"/>
        <end position="435"/>
    </location>
</feature>
<proteinExistence type="inferred from homology"/>
<evidence type="ECO:0000259" key="5">
    <source>
        <dbReference type="Pfam" id="PF00496"/>
    </source>
</evidence>
<accession>A0A3N1UXQ6</accession>
<dbReference type="PANTHER" id="PTHR30290:SF9">
    <property type="entry name" value="OLIGOPEPTIDE-BINDING PROTEIN APPA"/>
    <property type="match status" value="1"/>
</dbReference>
<keyword evidence="2" id="KW-0813">Transport</keyword>
<dbReference type="RefSeq" id="WP_123289955.1">
    <property type="nucleotide sequence ID" value="NZ_RJVA01000011.1"/>
</dbReference>
<dbReference type="GO" id="GO:0030288">
    <property type="term" value="C:outer membrane-bounded periplasmic space"/>
    <property type="evidence" value="ECO:0007669"/>
    <property type="project" value="UniProtKB-ARBA"/>
</dbReference>
<feature type="signal peptide" evidence="4">
    <location>
        <begin position="1"/>
        <end position="21"/>
    </location>
</feature>
<dbReference type="GO" id="GO:0043190">
    <property type="term" value="C:ATP-binding cassette (ABC) transporter complex"/>
    <property type="evidence" value="ECO:0007669"/>
    <property type="project" value="InterPro"/>
</dbReference>
<evidence type="ECO:0000313" key="7">
    <source>
        <dbReference type="Proteomes" id="UP000276223"/>
    </source>
</evidence>
<dbReference type="Pfam" id="PF00496">
    <property type="entry name" value="SBP_bac_5"/>
    <property type="match status" value="1"/>
</dbReference>
<dbReference type="Gene3D" id="3.40.190.10">
    <property type="entry name" value="Periplasmic binding protein-like II"/>
    <property type="match status" value="1"/>
</dbReference>
<dbReference type="Proteomes" id="UP000276223">
    <property type="component" value="Unassembled WGS sequence"/>
</dbReference>
<dbReference type="SUPFAM" id="SSF53850">
    <property type="entry name" value="Periplasmic binding protein-like II"/>
    <property type="match status" value="1"/>
</dbReference>
<dbReference type="InterPro" id="IPR030678">
    <property type="entry name" value="Peptide/Ni-bd"/>
</dbReference>
<name>A0A3N1UXQ6_9BACT</name>
<comment type="caution">
    <text evidence="6">The sequence shown here is derived from an EMBL/GenBank/DDBJ whole genome shotgun (WGS) entry which is preliminary data.</text>
</comment>
<dbReference type="InterPro" id="IPR039424">
    <property type="entry name" value="SBP_5"/>
</dbReference>
<dbReference type="GO" id="GO:0015833">
    <property type="term" value="P:peptide transport"/>
    <property type="evidence" value="ECO:0007669"/>
    <property type="project" value="TreeGrafter"/>
</dbReference>
<dbReference type="PIRSF" id="PIRSF002741">
    <property type="entry name" value="MppA"/>
    <property type="match status" value="1"/>
</dbReference>
<feature type="chain" id="PRO_5018242323" evidence="4">
    <location>
        <begin position="22"/>
        <end position="522"/>
    </location>
</feature>
<reference evidence="6 7" key="1">
    <citation type="submission" date="2018-11" db="EMBL/GenBank/DDBJ databases">
        <title>Genomic Encyclopedia of Type Strains, Phase IV (KMG-IV): sequencing the most valuable type-strain genomes for metagenomic binning, comparative biology and taxonomic classification.</title>
        <authorList>
            <person name="Goeker M."/>
        </authorList>
    </citation>
    <scope>NUCLEOTIDE SEQUENCE [LARGE SCALE GENOMIC DNA]</scope>
    <source>
        <strain evidence="6 7">DSM 22027</strain>
    </source>
</reference>
<dbReference type="Gene3D" id="3.10.105.10">
    <property type="entry name" value="Dipeptide-binding Protein, Domain 3"/>
    <property type="match status" value="1"/>
</dbReference>
<evidence type="ECO:0000256" key="3">
    <source>
        <dbReference type="ARBA" id="ARBA00022729"/>
    </source>
</evidence>
<sequence>MRKMFVILALLGVFVSAPSMAADQANPDATLIWGRGGDSVSLDLAQATDGESIKAGIQIYENLVKFGDNSMDIEPQLATAWEVSADGLTWTFHLRKGVTFHDGTPFNAQAVYDSFARVIDKNHPFYAYGKWAYLNLSLGMVAQVKVVDEFTVQLITKKPYAPLLNNLALWLCPIVSPKALAEYKDQIGLHPVGTGPFKFVKWVKDDQIVLERNENYWGNKAKVGRIILKAIPEPSARLMALQSGTVDIADDLDPDSIALVRKDPNLKVIERPSINVGYLAFNTEKPALKDPRVRQAISHAIDKDTLIKAIFQGLAIPAKNPFPPTIWSYNDSVQPYDYNPEKAKKLLQEAGFDFNTELELWAMPVSRAYMPEPVKTAELIQAYLGAVGVKAKIVRYDWGTYLKKTGNGEHDLCMLGWLGGNADPDNFLYGLLSADTAVTPGAANVALWKNAEFTDMVKRAQIIFNKDERAKLYMKAQEIFHREAPWVPLAHSTIVRCYSKRLHDVPLRPNGLNSFEMVWKEM</sequence>
<protein>
    <submittedName>
        <fullName evidence="6">Peptide/nickel transport system substrate-binding protein</fullName>
    </submittedName>
</protein>
<dbReference type="OrthoDB" id="5469165at2"/>
<organism evidence="6 7">
    <name type="scientific">Desulfosoma caldarium</name>
    <dbReference type="NCBI Taxonomy" id="610254"/>
    <lineage>
        <taxon>Bacteria</taxon>
        <taxon>Pseudomonadati</taxon>
        <taxon>Thermodesulfobacteriota</taxon>
        <taxon>Syntrophobacteria</taxon>
        <taxon>Syntrophobacterales</taxon>
        <taxon>Syntrophobacteraceae</taxon>
        <taxon>Desulfosoma</taxon>
    </lineage>
</organism>
<evidence type="ECO:0000256" key="2">
    <source>
        <dbReference type="ARBA" id="ARBA00022448"/>
    </source>
</evidence>
<dbReference type="PANTHER" id="PTHR30290">
    <property type="entry name" value="PERIPLASMIC BINDING COMPONENT OF ABC TRANSPORTER"/>
    <property type="match status" value="1"/>
</dbReference>
<dbReference type="Gene3D" id="3.90.76.10">
    <property type="entry name" value="Dipeptide-binding Protein, Domain 1"/>
    <property type="match status" value="1"/>
</dbReference>
<keyword evidence="3 4" id="KW-0732">Signal</keyword>
<dbReference type="InterPro" id="IPR000914">
    <property type="entry name" value="SBP_5_dom"/>
</dbReference>
<evidence type="ECO:0000256" key="4">
    <source>
        <dbReference type="SAM" id="SignalP"/>
    </source>
</evidence>
<keyword evidence="7" id="KW-1185">Reference proteome</keyword>